<name>A0A401YVJ2_9ACTN</name>
<accession>A0A401YVJ2</accession>
<keyword evidence="5" id="KW-1185">Reference proteome</keyword>
<sequence length="292" mass="31210">MRKKMIGIVVGAVVVAGGTANAVPTTPSFTTVANASGSIDCPDIHRGSRGDCVRELQRELNATGAALAVDGIAGPQTVQAVIDFQKRHALTPDGIVGPATRKALIDALSVATPRLRQAHYPQTFKPTAAAEWARAHSQDFTGLAAPCTEFVSRAMLAAGMPPDAKWYPPSDGVGRYVSGYSRSWDLAVDLREYLLSNGWVDSVALDARNPRLNASVGRPGDIVFYWWNGRGNDQHVHVAMVVGVDNAGLHVADQGGTHLGNSDRLWNISYVHQGNPLLASHPGMQAVLLHWK</sequence>
<evidence type="ECO:0000313" key="4">
    <source>
        <dbReference type="EMBL" id="GCD98591.1"/>
    </source>
</evidence>
<gene>
    <name evidence="4" type="ORF">EHYA_06302</name>
</gene>
<dbReference type="GO" id="GO:0016787">
    <property type="term" value="F:hydrolase activity"/>
    <property type="evidence" value="ECO:0007669"/>
    <property type="project" value="UniProtKB-KW"/>
</dbReference>
<organism evidence="4 5">
    <name type="scientific">Embleya hyalina</name>
    <dbReference type="NCBI Taxonomy" id="516124"/>
    <lineage>
        <taxon>Bacteria</taxon>
        <taxon>Bacillati</taxon>
        <taxon>Actinomycetota</taxon>
        <taxon>Actinomycetes</taxon>
        <taxon>Kitasatosporales</taxon>
        <taxon>Streptomycetaceae</taxon>
        <taxon>Embleya</taxon>
    </lineage>
</organism>
<comment type="caution">
    <text evidence="4">The sequence shown here is derived from an EMBL/GenBank/DDBJ whole genome shotgun (WGS) entry which is preliminary data.</text>
</comment>
<feature type="domain" description="Putative amidase" evidence="3">
    <location>
        <begin position="138"/>
        <end position="252"/>
    </location>
</feature>
<dbReference type="EMBL" id="BIFH01000028">
    <property type="protein sequence ID" value="GCD98591.1"/>
    <property type="molecule type" value="Genomic_DNA"/>
</dbReference>
<protein>
    <submittedName>
        <fullName evidence="4">Hydrolase</fullName>
    </submittedName>
</protein>
<dbReference type="Proteomes" id="UP000286931">
    <property type="component" value="Unassembled WGS sequence"/>
</dbReference>
<evidence type="ECO:0000256" key="1">
    <source>
        <dbReference type="SAM" id="SignalP"/>
    </source>
</evidence>
<evidence type="ECO:0000259" key="3">
    <source>
        <dbReference type="Pfam" id="PF12671"/>
    </source>
</evidence>
<dbReference type="Pfam" id="PF12671">
    <property type="entry name" value="Amidase_6"/>
    <property type="match status" value="1"/>
</dbReference>
<keyword evidence="1" id="KW-0732">Signal</keyword>
<dbReference type="Pfam" id="PF01471">
    <property type="entry name" value="PG_binding_1"/>
    <property type="match status" value="1"/>
</dbReference>
<reference evidence="4 5" key="1">
    <citation type="submission" date="2018-12" db="EMBL/GenBank/DDBJ databases">
        <title>Draft genome sequence of Embleya hyalina NBRC 13850T.</title>
        <authorList>
            <person name="Komaki H."/>
            <person name="Hosoyama A."/>
            <person name="Kimura A."/>
            <person name="Ichikawa N."/>
            <person name="Tamura T."/>
        </authorList>
    </citation>
    <scope>NUCLEOTIDE SEQUENCE [LARGE SCALE GENOMIC DNA]</scope>
    <source>
        <strain evidence="4 5">NBRC 13850</strain>
    </source>
</reference>
<feature type="domain" description="Peptidoglycan binding-like" evidence="2">
    <location>
        <begin position="50"/>
        <end position="104"/>
    </location>
</feature>
<feature type="chain" id="PRO_5019303707" evidence="1">
    <location>
        <begin position="23"/>
        <end position="292"/>
    </location>
</feature>
<keyword evidence="4" id="KW-0378">Hydrolase</keyword>
<dbReference type="SUPFAM" id="SSF47090">
    <property type="entry name" value="PGBD-like"/>
    <property type="match status" value="1"/>
</dbReference>
<dbReference type="Gene3D" id="1.10.101.10">
    <property type="entry name" value="PGBD-like superfamily/PGBD"/>
    <property type="match status" value="1"/>
</dbReference>
<dbReference type="InterPro" id="IPR036365">
    <property type="entry name" value="PGBD-like_sf"/>
</dbReference>
<proteinExistence type="predicted"/>
<evidence type="ECO:0000259" key="2">
    <source>
        <dbReference type="Pfam" id="PF01471"/>
    </source>
</evidence>
<dbReference type="InterPro" id="IPR036366">
    <property type="entry name" value="PGBDSf"/>
</dbReference>
<dbReference type="InterPro" id="IPR024301">
    <property type="entry name" value="Amidase_6"/>
</dbReference>
<dbReference type="AlphaFoldDB" id="A0A401YVJ2"/>
<dbReference type="RefSeq" id="WP_126640473.1">
    <property type="nucleotide sequence ID" value="NZ_BIFH01000028.1"/>
</dbReference>
<dbReference type="OrthoDB" id="9815541at2"/>
<dbReference type="InterPro" id="IPR002477">
    <property type="entry name" value="Peptidoglycan-bd-like"/>
</dbReference>
<feature type="signal peptide" evidence="1">
    <location>
        <begin position="1"/>
        <end position="22"/>
    </location>
</feature>
<evidence type="ECO:0000313" key="5">
    <source>
        <dbReference type="Proteomes" id="UP000286931"/>
    </source>
</evidence>